<accession>J4X662</accession>
<dbReference type="HOGENOM" id="CLU_100590_3_0_6"/>
<dbReference type="Proteomes" id="UP000010116">
    <property type="component" value="Unassembled WGS sequence"/>
</dbReference>
<protein>
    <recommendedName>
        <fullName evidence="3">Small ribosomal subunit protein bS16</fullName>
    </recommendedName>
</protein>
<dbReference type="InterPro" id="IPR000307">
    <property type="entry name" value="Ribosomal_bS16"/>
</dbReference>
<proteinExistence type="inferred from homology"/>
<dbReference type="NCBIfam" id="TIGR00002">
    <property type="entry name" value="S16"/>
    <property type="match status" value="1"/>
</dbReference>
<comment type="similarity">
    <text evidence="3">Belongs to the bacterial ribosomal protein bS16 family.</text>
</comment>
<dbReference type="GO" id="GO:0003735">
    <property type="term" value="F:structural constituent of ribosome"/>
    <property type="evidence" value="ECO:0007669"/>
    <property type="project" value="InterPro"/>
</dbReference>
<dbReference type="Gene3D" id="3.30.1320.10">
    <property type="match status" value="1"/>
</dbReference>
<keyword evidence="2 3" id="KW-0687">Ribonucleoprotein</keyword>
<evidence type="ECO:0000313" key="5">
    <source>
        <dbReference type="Proteomes" id="UP000010116"/>
    </source>
</evidence>
<dbReference type="PANTHER" id="PTHR12919">
    <property type="entry name" value="30S RIBOSOMAL PROTEIN S16"/>
    <property type="match status" value="1"/>
</dbReference>
<dbReference type="EMBL" id="JH611161">
    <property type="protein sequence ID" value="EJP74090.1"/>
    <property type="molecule type" value="Genomic_DNA"/>
</dbReference>
<sequence length="124" mass="13619">MVKIRLARSGAKKNPYYFITVADERKPRDGSFIERLGFFNPSAKGQEERLRVDNEKIDLWLSKGAQLSSRVKALVAESKLTPEEVQAKVDAKKAKADAKKAAIAEKLAQEEADAAAEEAAEEGS</sequence>
<evidence type="ECO:0000313" key="4">
    <source>
        <dbReference type="EMBL" id="EJP74090.1"/>
    </source>
</evidence>
<dbReference type="HAMAP" id="MF_00385">
    <property type="entry name" value="Ribosomal_bS16"/>
    <property type="match status" value="1"/>
</dbReference>
<dbReference type="InterPro" id="IPR020592">
    <property type="entry name" value="Ribosomal_bS16_CS"/>
</dbReference>
<dbReference type="GO" id="GO:0006412">
    <property type="term" value="P:translation"/>
    <property type="evidence" value="ECO:0007669"/>
    <property type="project" value="UniProtKB-UniRule"/>
</dbReference>
<dbReference type="GO" id="GO:0015935">
    <property type="term" value="C:small ribosomal subunit"/>
    <property type="evidence" value="ECO:0007669"/>
    <property type="project" value="TreeGrafter"/>
</dbReference>
<evidence type="ECO:0000256" key="2">
    <source>
        <dbReference type="ARBA" id="ARBA00023274"/>
    </source>
</evidence>
<evidence type="ECO:0000256" key="3">
    <source>
        <dbReference type="HAMAP-Rule" id="MF_00385"/>
    </source>
</evidence>
<organism evidence="4 5">
    <name type="scientific">SAR86 cluster bacterium SAR86B</name>
    <dbReference type="NCBI Taxonomy" id="1123867"/>
    <lineage>
        <taxon>Bacteria</taxon>
        <taxon>Pseudomonadati</taxon>
        <taxon>Pseudomonadota</taxon>
        <taxon>Gammaproteobacteria</taxon>
        <taxon>SAR86 cluster</taxon>
    </lineage>
</organism>
<dbReference type="PANTHER" id="PTHR12919:SF20">
    <property type="entry name" value="SMALL RIBOSOMAL SUBUNIT PROTEIN BS16M"/>
    <property type="match status" value="1"/>
</dbReference>
<evidence type="ECO:0000256" key="1">
    <source>
        <dbReference type="ARBA" id="ARBA00022980"/>
    </source>
</evidence>
<gene>
    <name evidence="3" type="primary">rpsP</name>
    <name evidence="4" type="ORF">NT02SARS_1445</name>
</gene>
<dbReference type="Pfam" id="PF00886">
    <property type="entry name" value="Ribosomal_S16"/>
    <property type="match status" value="1"/>
</dbReference>
<dbReference type="AlphaFoldDB" id="J4X662"/>
<dbReference type="GO" id="GO:0005737">
    <property type="term" value="C:cytoplasm"/>
    <property type="evidence" value="ECO:0007669"/>
    <property type="project" value="UniProtKB-ARBA"/>
</dbReference>
<keyword evidence="1 3" id="KW-0689">Ribosomal protein</keyword>
<dbReference type="SUPFAM" id="SSF54565">
    <property type="entry name" value="Ribosomal protein S16"/>
    <property type="match status" value="1"/>
</dbReference>
<reference evidence="4 5" key="1">
    <citation type="journal article" date="2012" name="ISME J.">
        <title>Genomic insights to SAR86, an abundant and uncultivated marine bacterial lineage.</title>
        <authorList>
            <person name="Dupont C.L."/>
            <person name="Rusch D.B."/>
            <person name="Yooseph S."/>
            <person name="Lombardo M.J."/>
            <person name="Richter R.A."/>
            <person name="Valas R."/>
            <person name="Novotny M."/>
            <person name="Yee-Greenbaum J."/>
            <person name="Selengut J.D."/>
            <person name="Haft D.H."/>
            <person name="Halpern A.L."/>
            <person name="Lasken R.S."/>
            <person name="Nealson K."/>
            <person name="Friedman R."/>
            <person name="Venter J.C."/>
        </authorList>
    </citation>
    <scope>NUCLEOTIDE SEQUENCE [LARGE SCALE GENOMIC DNA]</scope>
</reference>
<dbReference type="PROSITE" id="PS00732">
    <property type="entry name" value="RIBOSOMAL_S16"/>
    <property type="match status" value="1"/>
</dbReference>
<dbReference type="InterPro" id="IPR023803">
    <property type="entry name" value="Ribosomal_bS16_dom_sf"/>
</dbReference>
<name>J4X662_9GAMM</name>